<gene>
    <name evidence="1" type="ORF">VNO80_21721</name>
</gene>
<sequence>MEDIPISGTAIKESPAEKGAEMSCLDDYEVKASGNWEGLLDIEASLVGNREESHDCETSLADQEISL</sequence>
<protein>
    <submittedName>
        <fullName evidence="1">Uncharacterized protein</fullName>
    </submittedName>
</protein>
<keyword evidence="2" id="KW-1185">Reference proteome</keyword>
<dbReference type="Proteomes" id="UP001374584">
    <property type="component" value="Unassembled WGS sequence"/>
</dbReference>
<comment type="caution">
    <text evidence="1">The sequence shown here is derived from an EMBL/GenBank/DDBJ whole genome shotgun (WGS) entry which is preliminary data.</text>
</comment>
<evidence type="ECO:0000313" key="2">
    <source>
        <dbReference type="Proteomes" id="UP001374584"/>
    </source>
</evidence>
<reference evidence="1 2" key="1">
    <citation type="submission" date="2024-01" db="EMBL/GenBank/DDBJ databases">
        <title>The genomes of 5 underutilized Papilionoideae crops provide insights into root nodulation and disease resistanc.</title>
        <authorList>
            <person name="Jiang F."/>
        </authorList>
    </citation>
    <scope>NUCLEOTIDE SEQUENCE [LARGE SCALE GENOMIC DNA]</scope>
    <source>
        <strain evidence="1">JINMINGXINNONG_FW02</strain>
        <tissue evidence="1">Leaves</tissue>
    </source>
</reference>
<dbReference type="EMBL" id="JAYMYR010000008">
    <property type="protein sequence ID" value="KAK7347194.1"/>
    <property type="molecule type" value="Genomic_DNA"/>
</dbReference>
<name>A0AAN9QTL1_PHACN</name>
<evidence type="ECO:0000313" key="1">
    <source>
        <dbReference type="EMBL" id="KAK7347194.1"/>
    </source>
</evidence>
<dbReference type="AlphaFoldDB" id="A0AAN9QTL1"/>
<proteinExistence type="predicted"/>
<accession>A0AAN9QTL1</accession>
<organism evidence="1 2">
    <name type="scientific">Phaseolus coccineus</name>
    <name type="common">Scarlet runner bean</name>
    <name type="synonym">Phaseolus multiflorus</name>
    <dbReference type="NCBI Taxonomy" id="3886"/>
    <lineage>
        <taxon>Eukaryota</taxon>
        <taxon>Viridiplantae</taxon>
        <taxon>Streptophyta</taxon>
        <taxon>Embryophyta</taxon>
        <taxon>Tracheophyta</taxon>
        <taxon>Spermatophyta</taxon>
        <taxon>Magnoliopsida</taxon>
        <taxon>eudicotyledons</taxon>
        <taxon>Gunneridae</taxon>
        <taxon>Pentapetalae</taxon>
        <taxon>rosids</taxon>
        <taxon>fabids</taxon>
        <taxon>Fabales</taxon>
        <taxon>Fabaceae</taxon>
        <taxon>Papilionoideae</taxon>
        <taxon>50 kb inversion clade</taxon>
        <taxon>NPAAA clade</taxon>
        <taxon>indigoferoid/millettioid clade</taxon>
        <taxon>Phaseoleae</taxon>
        <taxon>Phaseolus</taxon>
    </lineage>
</organism>